<proteinExistence type="inferred from homology"/>
<dbReference type="RefSeq" id="WP_096203739.1">
    <property type="nucleotide sequence ID" value="NZ_FZMP01000018.1"/>
</dbReference>
<organism evidence="3 4">
    <name type="scientific">Candidatus Methanoperedens nitratireducens</name>
    <dbReference type="NCBI Taxonomy" id="1392998"/>
    <lineage>
        <taxon>Archaea</taxon>
        <taxon>Methanobacteriati</taxon>
        <taxon>Methanobacteriota</taxon>
        <taxon>Stenosarchaea group</taxon>
        <taxon>Methanomicrobia</taxon>
        <taxon>Methanosarcinales</taxon>
        <taxon>ANME-2 cluster</taxon>
        <taxon>Candidatus Methanoperedentaceae</taxon>
        <taxon>Candidatus Methanoperedens</taxon>
    </lineage>
</organism>
<comment type="similarity">
    <text evidence="1">Belongs to the DeoC/FbaB aldolase family.</text>
</comment>
<dbReference type="NCBIfam" id="NF006081">
    <property type="entry name" value="PRK08227.1"/>
    <property type="match status" value="1"/>
</dbReference>
<dbReference type="AlphaFoldDB" id="A0A284VJJ4"/>
<dbReference type="Gene3D" id="3.20.20.70">
    <property type="entry name" value="Aldolase class I"/>
    <property type="match status" value="1"/>
</dbReference>
<protein>
    <recommendedName>
        <fullName evidence="2">fructose-bisphosphate aldolase</fullName>
        <ecNumber evidence="2">4.1.2.13</ecNumber>
    </recommendedName>
</protein>
<accession>A0A284VJJ4</accession>
<evidence type="ECO:0000256" key="1">
    <source>
        <dbReference type="ARBA" id="ARBA00008116"/>
    </source>
</evidence>
<evidence type="ECO:0000313" key="4">
    <source>
        <dbReference type="Proteomes" id="UP000218615"/>
    </source>
</evidence>
<gene>
    <name evidence="3" type="primary">lsrF</name>
    <name evidence="3" type="ORF">MNV_1140045</name>
</gene>
<dbReference type="PANTHER" id="PTHR47916:SF1">
    <property type="entry name" value="3-HYDROXY-5-PHOSPHONOOXYPENTANE-2,4-DIONE THIOLASE"/>
    <property type="match status" value="1"/>
</dbReference>
<evidence type="ECO:0000256" key="2">
    <source>
        <dbReference type="ARBA" id="ARBA00013068"/>
    </source>
</evidence>
<keyword evidence="4" id="KW-1185">Reference proteome</keyword>
<sequence>MNWGMKNRISRIIMPKTGRCVMLAVDHGYFQGPTTGLVNLGKTVKPLLPYADALMITRGAIRNWIDPAVDIPIILRVSGGQSILKELSNEVITTNIDDAIRINASAITCSVYVGGEYEKETINNLSKLVDEGEKYGIPVLAVTAVGKDMARDARYLGLASRICVEIGAHMIKTYYTEEFEKVVEACGNVPVVIAGGKKLPEMEALQMSHDAVSSGAVGVDMGRNIFQSDNPVGMIQAVRAIVHEGKSVDEAYEIYEGSKK</sequence>
<dbReference type="EC" id="4.1.2.13" evidence="2"/>
<dbReference type="SUPFAM" id="SSF51569">
    <property type="entry name" value="Aldolase"/>
    <property type="match status" value="1"/>
</dbReference>
<dbReference type="OrthoDB" id="6329at2157"/>
<dbReference type="CDD" id="cd00958">
    <property type="entry name" value="DhnA"/>
    <property type="match status" value="1"/>
</dbReference>
<dbReference type="InterPro" id="IPR041720">
    <property type="entry name" value="FbaB-like"/>
</dbReference>
<dbReference type="PANTHER" id="PTHR47916">
    <property type="entry name" value="FRUCTOSE-BISPHOSPHATE ALDOLASE CLASS 1"/>
    <property type="match status" value="1"/>
</dbReference>
<dbReference type="Pfam" id="PF01791">
    <property type="entry name" value="DeoC"/>
    <property type="match status" value="1"/>
</dbReference>
<dbReference type="SMART" id="SM01133">
    <property type="entry name" value="DeoC"/>
    <property type="match status" value="1"/>
</dbReference>
<dbReference type="InterPro" id="IPR002915">
    <property type="entry name" value="DeoC/FbaB/LacD_aldolase"/>
</dbReference>
<dbReference type="InterPro" id="IPR013785">
    <property type="entry name" value="Aldolase_TIM"/>
</dbReference>
<dbReference type="Proteomes" id="UP000218615">
    <property type="component" value="Unassembled WGS sequence"/>
</dbReference>
<dbReference type="EMBL" id="FZMP01000018">
    <property type="protein sequence ID" value="SNQ59349.1"/>
    <property type="molecule type" value="Genomic_DNA"/>
</dbReference>
<dbReference type="GO" id="GO:0004332">
    <property type="term" value="F:fructose-bisphosphate aldolase activity"/>
    <property type="evidence" value="ECO:0007669"/>
    <property type="project" value="UniProtKB-EC"/>
</dbReference>
<name>A0A284VJJ4_9EURY</name>
<reference evidence="4" key="1">
    <citation type="submission" date="2017-06" db="EMBL/GenBank/DDBJ databases">
        <authorList>
            <person name="Cremers G."/>
        </authorList>
    </citation>
    <scope>NUCLEOTIDE SEQUENCE [LARGE SCALE GENOMIC DNA]</scope>
</reference>
<evidence type="ECO:0000313" key="3">
    <source>
        <dbReference type="EMBL" id="SNQ59349.1"/>
    </source>
</evidence>
<dbReference type="PIRSF" id="PIRSF038992">
    <property type="entry name" value="Aldolase_Ia"/>
    <property type="match status" value="1"/>
</dbReference>
<dbReference type="InterPro" id="IPR050456">
    <property type="entry name" value="DeoC/FbaB_aldolase"/>
</dbReference>